<evidence type="ECO:0000259" key="1">
    <source>
        <dbReference type="Pfam" id="PF13336"/>
    </source>
</evidence>
<name>A0A645FZ72_9ZZZZ</name>
<dbReference type="SUPFAM" id="SSF100950">
    <property type="entry name" value="NagB/RpiA/CoA transferase-like"/>
    <property type="match status" value="1"/>
</dbReference>
<dbReference type="AlphaFoldDB" id="A0A645FZ72"/>
<dbReference type="Pfam" id="PF13336">
    <property type="entry name" value="AcetylCoA_hyd_C"/>
    <property type="match status" value="1"/>
</dbReference>
<dbReference type="InterPro" id="IPR037171">
    <property type="entry name" value="NagB/RpiA_transferase-like"/>
</dbReference>
<gene>
    <name evidence="2" type="ORF">SDC9_166368</name>
</gene>
<organism evidence="2">
    <name type="scientific">bioreactor metagenome</name>
    <dbReference type="NCBI Taxonomy" id="1076179"/>
    <lineage>
        <taxon>unclassified sequences</taxon>
        <taxon>metagenomes</taxon>
        <taxon>ecological metagenomes</taxon>
    </lineage>
</organism>
<dbReference type="InterPro" id="IPR026888">
    <property type="entry name" value="AcetylCoA_hyd_C"/>
</dbReference>
<dbReference type="Gene3D" id="3.40.1080.20">
    <property type="entry name" value="Acetyl-CoA hydrolase/transferase C-terminal domain"/>
    <property type="match status" value="1"/>
</dbReference>
<sequence length="77" mass="8624">MNSTAKNDTISKIKPMLTQGAAVTTHKNEVDCIVTEYGVAVLKGKTMRERTKELINIAHPKFREELISEAKKLNILI</sequence>
<dbReference type="EC" id="2.8.3.-" evidence="2"/>
<dbReference type="EMBL" id="VSSQ01066471">
    <property type="protein sequence ID" value="MPN19002.1"/>
    <property type="molecule type" value="Genomic_DNA"/>
</dbReference>
<feature type="domain" description="Acetyl-CoA hydrolase/transferase C-terminal" evidence="1">
    <location>
        <begin position="1"/>
        <end position="70"/>
    </location>
</feature>
<proteinExistence type="predicted"/>
<dbReference type="GO" id="GO:0008775">
    <property type="term" value="F:acetate CoA-transferase activity"/>
    <property type="evidence" value="ECO:0007669"/>
    <property type="project" value="InterPro"/>
</dbReference>
<dbReference type="PANTHER" id="PTHR21432:SF20">
    <property type="entry name" value="ACETYL-COA HYDROLASE"/>
    <property type="match status" value="1"/>
</dbReference>
<keyword evidence="2" id="KW-0808">Transferase</keyword>
<dbReference type="GO" id="GO:0006083">
    <property type="term" value="P:acetate metabolic process"/>
    <property type="evidence" value="ECO:0007669"/>
    <property type="project" value="InterPro"/>
</dbReference>
<accession>A0A645FZ72</accession>
<protein>
    <submittedName>
        <fullName evidence="2">Butanoate coenzyme A-transferase</fullName>
        <ecNumber evidence="2">2.8.3.-</ecNumber>
    </submittedName>
</protein>
<dbReference type="InterPro" id="IPR046433">
    <property type="entry name" value="ActCoA_hydro"/>
</dbReference>
<evidence type="ECO:0000313" key="2">
    <source>
        <dbReference type="EMBL" id="MPN19002.1"/>
    </source>
</evidence>
<dbReference type="InterPro" id="IPR038460">
    <property type="entry name" value="AcetylCoA_hyd_C_sf"/>
</dbReference>
<dbReference type="PANTHER" id="PTHR21432">
    <property type="entry name" value="ACETYL-COA HYDROLASE-RELATED"/>
    <property type="match status" value="1"/>
</dbReference>
<reference evidence="2" key="1">
    <citation type="submission" date="2019-08" db="EMBL/GenBank/DDBJ databases">
        <authorList>
            <person name="Kucharzyk K."/>
            <person name="Murdoch R.W."/>
            <person name="Higgins S."/>
            <person name="Loffler F."/>
        </authorList>
    </citation>
    <scope>NUCLEOTIDE SEQUENCE</scope>
</reference>
<comment type="caution">
    <text evidence="2">The sequence shown here is derived from an EMBL/GenBank/DDBJ whole genome shotgun (WGS) entry which is preliminary data.</text>
</comment>